<sequence length="230" mass="26128">MDRLVARKRLGIVFGFKHAVLLGLLFGAVMPAFSADVSKDYDPAETRCQFWDDSSLEKMTAQLDYADQVLPNIPPEEDRYLTAESSAAKKVYEDELKKNDWKEPVQGQGNMRYAALEARPLYTVWGVRKDLVEARQAIDGILKPGSGLVIYRKNPDAEKLQRALRALYPADRYALHMQELLTKQTLTSNNRMITSEQYSRLYGGALTLTTNLGYYMDCKLAKIMGRQSFN</sequence>
<evidence type="ECO:0000313" key="1">
    <source>
        <dbReference type="EMBL" id="TDY47710.1"/>
    </source>
</evidence>
<accession>A0A4R8LPE9</accession>
<protein>
    <submittedName>
        <fullName evidence="1">Uncharacterized protein</fullName>
    </submittedName>
</protein>
<proteinExistence type="predicted"/>
<keyword evidence="2" id="KW-1185">Reference proteome</keyword>
<reference evidence="1 2" key="1">
    <citation type="submission" date="2019-03" db="EMBL/GenBank/DDBJ databases">
        <title>Genomic Encyclopedia of Type Strains, Phase III (KMG-III): the genomes of soil and plant-associated and newly described type strains.</title>
        <authorList>
            <person name="Whitman W."/>
        </authorList>
    </citation>
    <scope>NUCLEOTIDE SEQUENCE [LARGE SCALE GENOMIC DNA]</scope>
    <source>
        <strain evidence="1 2">LMG 29544</strain>
    </source>
</reference>
<dbReference type="EMBL" id="SORE01000012">
    <property type="protein sequence ID" value="TDY47710.1"/>
    <property type="molecule type" value="Genomic_DNA"/>
</dbReference>
<name>A0A4R8LPE9_9BURK</name>
<comment type="caution">
    <text evidence="1">The sequence shown here is derived from an EMBL/GenBank/DDBJ whole genome shotgun (WGS) entry which is preliminary data.</text>
</comment>
<gene>
    <name evidence="1" type="ORF">BX592_11298</name>
</gene>
<organism evidence="1 2">
    <name type="scientific">Paraburkholderia rhizosphaerae</name>
    <dbReference type="NCBI Taxonomy" id="480658"/>
    <lineage>
        <taxon>Bacteria</taxon>
        <taxon>Pseudomonadati</taxon>
        <taxon>Pseudomonadota</taxon>
        <taxon>Betaproteobacteria</taxon>
        <taxon>Burkholderiales</taxon>
        <taxon>Burkholderiaceae</taxon>
        <taxon>Paraburkholderia</taxon>
    </lineage>
</organism>
<dbReference type="Proteomes" id="UP000295509">
    <property type="component" value="Unassembled WGS sequence"/>
</dbReference>
<dbReference type="AlphaFoldDB" id="A0A4R8LPE9"/>
<evidence type="ECO:0000313" key="2">
    <source>
        <dbReference type="Proteomes" id="UP000295509"/>
    </source>
</evidence>